<evidence type="ECO:0000313" key="2">
    <source>
        <dbReference type="Proteomes" id="UP000247150"/>
    </source>
</evidence>
<evidence type="ECO:0000313" key="1">
    <source>
        <dbReference type="EMBL" id="PWW31935.1"/>
    </source>
</evidence>
<reference evidence="1 2" key="1">
    <citation type="submission" date="2018-05" db="EMBL/GenBank/DDBJ databases">
        <title>Freshwater and sediment microbial communities from various areas in North America, analyzing microbe dynamics in response to fracking.</title>
        <authorList>
            <person name="Lamendella R."/>
        </authorList>
    </citation>
    <scope>NUCLEOTIDE SEQUENCE [LARGE SCALE GENOMIC DNA]</scope>
    <source>
        <strain evidence="1 2">15_TX</strain>
    </source>
</reference>
<sequence length="58" mass="6735">MRKYLFIIAAALIILSIINHRSFDKAVELCEEGKGTPQVEKDLFAFNWSVSCEKLYFH</sequence>
<proteinExistence type="predicted"/>
<name>A0A2V3ADM4_9BACI</name>
<dbReference type="AlphaFoldDB" id="A0A2V3ADM4"/>
<comment type="caution">
    <text evidence="1">The sequence shown here is derived from an EMBL/GenBank/DDBJ whole genome shotgun (WGS) entry which is preliminary data.</text>
</comment>
<dbReference type="EMBL" id="QGTW01000001">
    <property type="protein sequence ID" value="PWW31935.1"/>
    <property type="molecule type" value="Genomic_DNA"/>
</dbReference>
<gene>
    <name evidence="1" type="ORF">DFO73_101193</name>
</gene>
<accession>A0A2V3ADM4</accession>
<dbReference type="Proteomes" id="UP000247150">
    <property type="component" value="Unassembled WGS sequence"/>
</dbReference>
<dbReference type="RefSeq" id="WP_181395873.1">
    <property type="nucleotide sequence ID" value="NZ_QGTW01000001.1"/>
</dbReference>
<protein>
    <submittedName>
        <fullName evidence="1">Uncharacterized protein</fullName>
    </submittedName>
</protein>
<organism evidence="1 2">
    <name type="scientific">Cytobacillus oceanisediminis</name>
    <dbReference type="NCBI Taxonomy" id="665099"/>
    <lineage>
        <taxon>Bacteria</taxon>
        <taxon>Bacillati</taxon>
        <taxon>Bacillota</taxon>
        <taxon>Bacilli</taxon>
        <taxon>Bacillales</taxon>
        <taxon>Bacillaceae</taxon>
        <taxon>Cytobacillus</taxon>
    </lineage>
</organism>